<keyword evidence="6" id="KW-0436">Ligase</keyword>
<keyword evidence="2 3" id="KW-0012">Acyltransferase</keyword>
<dbReference type="SUPFAM" id="SSF55681">
    <property type="entry name" value="Class II aaRS and biotin synthetases"/>
    <property type="match status" value="1"/>
</dbReference>
<comment type="similarity">
    <text evidence="3">Belongs to the octanoyltransferase LipL family.</text>
</comment>
<evidence type="ECO:0000259" key="4">
    <source>
        <dbReference type="PROSITE" id="PS51733"/>
    </source>
</evidence>
<dbReference type="PROSITE" id="PS51733">
    <property type="entry name" value="BPL_LPL_CATALYTIC"/>
    <property type="match status" value="1"/>
</dbReference>
<name>A0A1Q1FT14_ENTFL</name>
<dbReference type="GO" id="GO:0009107">
    <property type="term" value="P:lipoate biosynthetic process"/>
    <property type="evidence" value="ECO:0007669"/>
    <property type="project" value="InterPro"/>
</dbReference>
<reference evidence="5 7" key="1">
    <citation type="submission" date="2018-10" db="EMBL/GenBank/DDBJ databases">
        <title>Genotypes and phenotypes of Enterococci isolated from broiler chickens.</title>
        <authorList>
            <person name="Muhammad A.R."/>
            <person name="Diarra M.S."/>
        </authorList>
    </citation>
    <scope>NUCLEOTIDE SEQUENCE [LARGE SCALE GENOMIC DNA]</scope>
    <source>
        <strain evidence="5 7">LIT2 A36'</strain>
    </source>
</reference>
<proteinExistence type="inferred from homology"/>
<dbReference type="AlphaFoldDB" id="A0A1Q1FT14"/>
<dbReference type="EMBL" id="SEWT01000001">
    <property type="protein sequence ID" value="RYU35737.1"/>
    <property type="molecule type" value="Genomic_DNA"/>
</dbReference>
<evidence type="ECO:0000313" key="5">
    <source>
        <dbReference type="EMBL" id="ROX35359.1"/>
    </source>
</evidence>
<dbReference type="HAMAP" id="MF_02119">
    <property type="entry name" value="LipL"/>
    <property type="match status" value="1"/>
</dbReference>
<keyword evidence="1 3" id="KW-0808">Transferase</keyword>
<comment type="caution">
    <text evidence="6">The sequence shown here is derived from an EMBL/GenBank/DDBJ whole genome shotgun (WGS) entry which is preliminary data.</text>
</comment>
<feature type="site" description="Lowers pKa of active site Cys" evidence="3">
    <location>
        <position position="157"/>
    </location>
</feature>
<dbReference type="InterPro" id="IPR050664">
    <property type="entry name" value="Octanoyltrans_LipM/LipL"/>
</dbReference>
<evidence type="ECO:0000313" key="6">
    <source>
        <dbReference type="EMBL" id="RYU35737.1"/>
    </source>
</evidence>
<dbReference type="InterPro" id="IPR024897">
    <property type="entry name" value="LipL"/>
</dbReference>
<dbReference type="EC" id="2.3.1.200" evidence="3"/>
<evidence type="ECO:0000256" key="2">
    <source>
        <dbReference type="ARBA" id="ARBA00023315"/>
    </source>
</evidence>
<feature type="domain" description="BPL/LPL catalytic" evidence="4">
    <location>
        <begin position="41"/>
        <end position="225"/>
    </location>
</feature>
<comment type="miscellaneous">
    <text evidence="3">The reaction proceeds via a thioester-linked acyl-enzyme intermediate.</text>
</comment>
<comment type="pathway">
    <text evidence="3">Protein modification; protein lipoylation via exogenous pathway.</text>
</comment>
<dbReference type="GO" id="GO:0009249">
    <property type="term" value="P:protein lipoylation"/>
    <property type="evidence" value="ECO:0007669"/>
    <property type="project" value="UniProtKB-UniRule"/>
</dbReference>
<dbReference type="GO" id="GO:0016874">
    <property type="term" value="F:ligase activity"/>
    <property type="evidence" value="ECO:0007669"/>
    <property type="project" value="UniProtKB-KW"/>
</dbReference>
<gene>
    <name evidence="3" type="primary">lipL</name>
    <name evidence="5" type="ORF">EGW16_03180</name>
    <name evidence="6" type="ORF">EU507_00370</name>
</gene>
<accession>A0A1Q1FT14</accession>
<comment type="function">
    <text evidence="3">Catalyzes the amidotransfer (transamidation) of the lipoyl moiety from lipoyl-GcvH to the lipoyl domain of the E2 subunit of lipoate-dependent enzymes. Takes part in a pathway for scavenging of lipoic acid.</text>
</comment>
<feature type="active site" description="Acyl-thioester intermediate" evidence="3">
    <location>
        <position position="145"/>
    </location>
</feature>
<dbReference type="PANTHER" id="PTHR43679:SF2">
    <property type="entry name" value="OCTANOYL-[GCVH]:PROTEIN N-OCTANOYLTRANSFERASE"/>
    <property type="match status" value="1"/>
</dbReference>
<dbReference type="GO" id="GO:0017118">
    <property type="term" value="F:lipoyltransferase activity"/>
    <property type="evidence" value="ECO:0007669"/>
    <property type="project" value="UniProtKB-UniRule"/>
</dbReference>
<dbReference type="EMBL" id="RKMZ01000001">
    <property type="protein sequence ID" value="ROX35359.1"/>
    <property type="molecule type" value="Genomic_DNA"/>
</dbReference>
<evidence type="ECO:0000256" key="3">
    <source>
        <dbReference type="HAMAP-Rule" id="MF_02119"/>
    </source>
</evidence>
<sequence>MSTTFPLHTESFMLLDSGCLTNSDYFLPFALTDVLTTFSGMQHQPIIHFWQLDQAMILGMKDTRVPHLKEGITSLQENDYSVVVRNAGGLGVIADSGILNVSLILPNNSEHKLSIDAAYELMWAWLRQSFPEKEIDAFEITTSYCPGTYDLSIGGQKFAGIAQRRVKDGIAVMIYISVNGNQLARGEVVRDFYLAGLQQQFGENGYPPVDPAVMANLETLIETPLTIDAVKTRLIEALPQQFEKSIDPNLTEPIITSEWFQTNLTVQLEKMAQRNALIKGEIV</sequence>
<organism evidence="6 8">
    <name type="scientific">Enterococcus faecalis</name>
    <name type="common">Streptococcus faecalis</name>
    <dbReference type="NCBI Taxonomy" id="1351"/>
    <lineage>
        <taxon>Bacteria</taxon>
        <taxon>Bacillati</taxon>
        <taxon>Bacillota</taxon>
        <taxon>Bacilli</taxon>
        <taxon>Lactobacillales</taxon>
        <taxon>Enterococcaceae</taxon>
        <taxon>Enterococcus</taxon>
    </lineage>
</organism>
<evidence type="ECO:0000256" key="1">
    <source>
        <dbReference type="ARBA" id="ARBA00022679"/>
    </source>
</evidence>
<dbReference type="GO" id="GO:0033819">
    <property type="term" value="F:lipoyl(octanoyl) transferase activity"/>
    <property type="evidence" value="ECO:0007669"/>
    <property type="project" value="InterPro"/>
</dbReference>
<evidence type="ECO:0000313" key="7">
    <source>
        <dbReference type="Proteomes" id="UP000281488"/>
    </source>
</evidence>
<dbReference type="PANTHER" id="PTHR43679">
    <property type="entry name" value="OCTANOYLTRANSFERASE LIPM-RELATED"/>
    <property type="match status" value="1"/>
</dbReference>
<reference evidence="6 8" key="2">
    <citation type="submission" date="2019-02" db="EMBL/GenBank/DDBJ databases">
        <title>From farm to fork: dissemination of Tn554::fexA-optrA in linezolid-resistant Enterococcus faecalis clones from chicken feces and meat in Tunisia.</title>
        <authorList>
            <person name="Tedim A.P."/>
            <person name="Elghaieb H."/>
            <person name="Abbassi M.S."/>
            <person name="Novais C."/>
            <person name="Hassen A."/>
            <person name="Peixe L."/>
            <person name="Freitas A.R."/>
        </authorList>
    </citation>
    <scope>NUCLEOTIDE SEQUENCE [LARGE SCALE GENOMIC DNA]</scope>
    <source>
        <strain evidence="6 8">728T</strain>
    </source>
</reference>
<dbReference type="Proteomes" id="UP000281488">
    <property type="component" value="Unassembled WGS sequence"/>
</dbReference>
<dbReference type="InterPro" id="IPR045864">
    <property type="entry name" value="aa-tRNA-synth_II/BPL/LPL"/>
</dbReference>
<evidence type="ECO:0000313" key="8">
    <source>
        <dbReference type="Proteomes" id="UP000292223"/>
    </source>
</evidence>
<dbReference type="CDD" id="cd16443">
    <property type="entry name" value="LplA"/>
    <property type="match status" value="1"/>
</dbReference>
<dbReference type="Gene3D" id="3.30.930.10">
    <property type="entry name" value="Bira Bifunctional Protein, Domain 2"/>
    <property type="match status" value="1"/>
</dbReference>
<comment type="catalytic activity">
    <reaction evidence="3">
        <text>N(6)-[(R)-lipoyl]-L-lysyl-[glycine-cleavage complex H protein] + L-lysyl-[lipoyl-carrier protein] = L-lysyl-[glycine-cleavage complex H protein] + N(6)-[(R)-lipoyl]-L-lysyl-[lipoyl-carrier protein]</text>
        <dbReference type="Rhea" id="RHEA:16413"/>
        <dbReference type="Rhea" id="RHEA-COMP:10494"/>
        <dbReference type="Rhea" id="RHEA-COMP:10500"/>
        <dbReference type="Rhea" id="RHEA-COMP:10501"/>
        <dbReference type="Rhea" id="RHEA-COMP:10502"/>
        <dbReference type="ChEBI" id="CHEBI:29969"/>
        <dbReference type="ChEBI" id="CHEBI:83099"/>
        <dbReference type="EC" id="2.3.1.200"/>
    </reaction>
</comment>
<dbReference type="InterPro" id="IPR004143">
    <property type="entry name" value="BPL_LPL_catalytic"/>
</dbReference>
<protein>
    <recommendedName>
        <fullName evidence="3">Lipoyl-[GcvH]:protein N-lipoyltransferase</fullName>
        <ecNumber evidence="3">2.3.1.200</ecNumber>
    </recommendedName>
    <alternativeName>
        <fullName evidence="3">Lipoyl-[GcvH]:E2 amidotransferase</fullName>
    </alternativeName>
</protein>
<dbReference type="Proteomes" id="UP000292223">
    <property type="component" value="Unassembled WGS sequence"/>
</dbReference>
<dbReference type="UniPathway" id="UPA00537"/>
<dbReference type="Pfam" id="PF21948">
    <property type="entry name" value="LplA-B_cat"/>
    <property type="match status" value="1"/>
</dbReference>